<gene>
    <name evidence="9" type="ORF">QBC33DRAFT_527219</name>
</gene>
<keyword evidence="4" id="KW-0276">Fatty acid metabolism</keyword>
<dbReference type="FunFam" id="3.90.226.10:FF:000024">
    <property type="entry name" value="Delta3,5-delta2,4-dienoyl-CoA isomerase"/>
    <property type="match status" value="1"/>
</dbReference>
<evidence type="ECO:0000256" key="8">
    <source>
        <dbReference type="ARBA" id="ARBA00023235"/>
    </source>
</evidence>
<evidence type="ECO:0000256" key="1">
    <source>
        <dbReference type="ARBA" id="ARBA00004275"/>
    </source>
</evidence>
<dbReference type="RefSeq" id="XP_060287420.1">
    <property type="nucleotide sequence ID" value="XM_060426961.1"/>
</dbReference>
<keyword evidence="6" id="KW-0443">Lipid metabolism</keyword>
<reference evidence="9" key="1">
    <citation type="submission" date="2023-06" db="EMBL/GenBank/DDBJ databases">
        <title>Genome-scale phylogeny and comparative genomics of the fungal order Sordariales.</title>
        <authorList>
            <consortium name="Lawrence Berkeley National Laboratory"/>
            <person name="Hensen N."/>
            <person name="Bonometti L."/>
            <person name="Westerberg I."/>
            <person name="Brannstrom I.O."/>
            <person name="Guillou S."/>
            <person name="Cros-Aarteil S."/>
            <person name="Calhoun S."/>
            <person name="Haridas S."/>
            <person name="Kuo A."/>
            <person name="Mondo S."/>
            <person name="Pangilinan J."/>
            <person name="Riley R."/>
            <person name="Labutti K."/>
            <person name="Andreopoulos B."/>
            <person name="Lipzen A."/>
            <person name="Chen C."/>
            <person name="Yanf M."/>
            <person name="Daum C."/>
            <person name="Ng V."/>
            <person name="Clum A."/>
            <person name="Steindorff A."/>
            <person name="Ohm R."/>
            <person name="Martin F."/>
            <person name="Silar P."/>
            <person name="Natvig D."/>
            <person name="Lalanne C."/>
            <person name="Gautier V."/>
            <person name="Ament-Velasquez S.L."/>
            <person name="Kruys A."/>
            <person name="Hutchinson M.I."/>
            <person name="Powell A.J."/>
            <person name="Barry K."/>
            <person name="Miller A.N."/>
            <person name="Grigoriev I.V."/>
            <person name="Debuchy R."/>
            <person name="Gladieux P."/>
            <person name="Thoren M.H."/>
            <person name="Johannesson H."/>
        </authorList>
    </citation>
    <scope>NUCLEOTIDE SEQUENCE</scope>
    <source>
        <strain evidence="9">8032-3</strain>
    </source>
</reference>
<name>A0AAJ0FKL5_9PEZI</name>
<dbReference type="SUPFAM" id="SSF52096">
    <property type="entry name" value="ClpP/crotonase"/>
    <property type="match status" value="1"/>
</dbReference>
<keyword evidence="7" id="KW-0576">Peroxisome</keyword>
<dbReference type="GO" id="GO:0006631">
    <property type="term" value="P:fatty acid metabolic process"/>
    <property type="evidence" value="ECO:0007669"/>
    <property type="project" value="UniProtKB-KW"/>
</dbReference>
<keyword evidence="10" id="KW-1185">Reference proteome</keyword>
<dbReference type="Gene3D" id="3.90.226.10">
    <property type="entry name" value="2-enoyl-CoA Hydratase, Chain A, domain 1"/>
    <property type="match status" value="1"/>
</dbReference>
<dbReference type="InterPro" id="IPR045002">
    <property type="entry name" value="Ech1-like"/>
</dbReference>
<dbReference type="Pfam" id="PF00378">
    <property type="entry name" value="ECH_1"/>
    <property type="match status" value="1"/>
</dbReference>
<proteinExistence type="inferred from homology"/>
<dbReference type="InterPro" id="IPR029045">
    <property type="entry name" value="ClpP/crotonase-like_dom_sf"/>
</dbReference>
<sequence length="283" mass="30219">MAELPLYSGLEHFRVTGPAPFVAHVEIHRPTKLNAFHEAMWLELGRAFRQLSVDPDVRAVVLSGAGDRAFTTGLDVQAASQGDTLSGGGAADGARRAAHIRRHIVEFQESVGAVEKCEKPVICVMHGISYGLAIDLSCCADVRICAKDTRFAVKEVDIGLAADIGTLARLPKAVGSTSWVKDVCLSAREFGADEALAVGFISQVHESKPAALDAALKLAGLIASKSPVAVQGTKELLNHGRDHSVEQSLRYTAIWNSAALQSDDMQAALLSGLKKTKPRFEKL</sequence>
<dbReference type="AlphaFoldDB" id="A0AAJ0FKL5"/>
<dbReference type="PANTHER" id="PTHR43149">
    <property type="entry name" value="ENOYL-COA HYDRATASE"/>
    <property type="match status" value="1"/>
</dbReference>
<dbReference type="Proteomes" id="UP001244011">
    <property type="component" value="Unassembled WGS sequence"/>
</dbReference>
<evidence type="ECO:0000256" key="2">
    <source>
        <dbReference type="ARBA" id="ARBA00005005"/>
    </source>
</evidence>
<dbReference type="InterPro" id="IPR014748">
    <property type="entry name" value="Enoyl-CoA_hydra_C"/>
</dbReference>
<protein>
    <submittedName>
        <fullName evidence="9">ClpP/crotonase-like domain-containing protein</fullName>
    </submittedName>
</protein>
<dbReference type="InterPro" id="IPR001753">
    <property type="entry name" value="Enoyl-CoA_hydra/iso"/>
</dbReference>
<comment type="similarity">
    <text evidence="3">Belongs to the enoyl-CoA hydratase/isomerase family.</text>
</comment>
<dbReference type="GO" id="GO:0005739">
    <property type="term" value="C:mitochondrion"/>
    <property type="evidence" value="ECO:0007669"/>
    <property type="project" value="TreeGrafter"/>
</dbReference>
<comment type="caution">
    <text evidence="9">The sequence shown here is derived from an EMBL/GenBank/DDBJ whole genome shotgun (WGS) entry which is preliminary data.</text>
</comment>
<dbReference type="GO" id="GO:0051750">
    <property type="term" value="F:delta(3,5)-delta(2,4)-dienoyl-CoA isomerase activity"/>
    <property type="evidence" value="ECO:0007669"/>
    <property type="project" value="TreeGrafter"/>
</dbReference>
<comment type="pathway">
    <text evidence="2">Lipid metabolism; fatty acid beta-oxidation.</text>
</comment>
<dbReference type="GeneID" id="85310148"/>
<dbReference type="PANTHER" id="PTHR43149:SF1">
    <property type="entry name" value="DELTA(3,5)-DELTA(2,4)-DIENOYL-COA ISOMERASE, MITOCHONDRIAL"/>
    <property type="match status" value="1"/>
</dbReference>
<evidence type="ECO:0000256" key="5">
    <source>
        <dbReference type="ARBA" id="ARBA00022990"/>
    </source>
</evidence>
<evidence type="ECO:0000313" key="9">
    <source>
        <dbReference type="EMBL" id="KAK1771207.1"/>
    </source>
</evidence>
<keyword evidence="8" id="KW-0413">Isomerase</keyword>
<evidence type="ECO:0000256" key="6">
    <source>
        <dbReference type="ARBA" id="ARBA00023098"/>
    </source>
</evidence>
<dbReference type="EMBL" id="MU838999">
    <property type="protein sequence ID" value="KAK1771207.1"/>
    <property type="molecule type" value="Genomic_DNA"/>
</dbReference>
<accession>A0AAJ0FKL5</accession>
<evidence type="ECO:0000256" key="7">
    <source>
        <dbReference type="ARBA" id="ARBA00023140"/>
    </source>
</evidence>
<evidence type="ECO:0000256" key="3">
    <source>
        <dbReference type="ARBA" id="ARBA00005254"/>
    </source>
</evidence>
<comment type="subcellular location">
    <subcellularLocation>
        <location evidence="1">Peroxisome</location>
    </subcellularLocation>
</comment>
<evidence type="ECO:0000313" key="10">
    <source>
        <dbReference type="Proteomes" id="UP001244011"/>
    </source>
</evidence>
<dbReference type="GO" id="GO:0005777">
    <property type="term" value="C:peroxisome"/>
    <property type="evidence" value="ECO:0007669"/>
    <property type="project" value="UniProtKB-SubCell"/>
</dbReference>
<keyword evidence="5" id="KW-0007">Acetylation</keyword>
<dbReference type="FunFam" id="1.10.12.10:FF:000004">
    <property type="entry name" value="Delta3,5-delta2,4-dienoyl-CoA isomerase"/>
    <property type="match status" value="1"/>
</dbReference>
<organism evidence="9 10">
    <name type="scientific">Phialemonium atrogriseum</name>
    <dbReference type="NCBI Taxonomy" id="1093897"/>
    <lineage>
        <taxon>Eukaryota</taxon>
        <taxon>Fungi</taxon>
        <taxon>Dikarya</taxon>
        <taxon>Ascomycota</taxon>
        <taxon>Pezizomycotina</taxon>
        <taxon>Sordariomycetes</taxon>
        <taxon>Sordariomycetidae</taxon>
        <taxon>Cephalothecales</taxon>
        <taxon>Cephalothecaceae</taxon>
        <taxon>Phialemonium</taxon>
    </lineage>
</organism>
<dbReference type="CDD" id="cd06558">
    <property type="entry name" value="crotonase-like"/>
    <property type="match status" value="1"/>
</dbReference>
<dbReference type="Gene3D" id="1.10.12.10">
    <property type="entry name" value="Lyase 2-enoyl-coa Hydratase, Chain A, domain 2"/>
    <property type="match status" value="1"/>
</dbReference>
<evidence type="ECO:0000256" key="4">
    <source>
        <dbReference type="ARBA" id="ARBA00022832"/>
    </source>
</evidence>